<dbReference type="PANTHER" id="PTHR10638:SF18">
    <property type="entry name" value="AMINE OXIDASE [COPPER-CONTAINING] ZETA, PEROXISOMAL"/>
    <property type="match status" value="1"/>
</dbReference>
<comment type="similarity">
    <text evidence="1">Belongs to the copper/topaquinone oxidase family.</text>
</comment>
<keyword evidence="1" id="KW-0186">Copper</keyword>
<protein>
    <recommendedName>
        <fullName evidence="1">Amine oxidase</fullName>
        <ecNumber evidence="1">1.4.3.-</ecNumber>
    </recommendedName>
</protein>
<evidence type="ECO:0000313" key="4">
    <source>
        <dbReference type="Proteomes" id="UP001154282"/>
    </source>
</evidence>
<dbReference type="GO" id="GO:0009308">
    <property type="term" value="P:amine metabolic process"/>
    <property type="evidence" value="ECO:0007669"/>
    <property type="project" value="UniProtKB-UniRule"/>
</dbReference>
<accession>A0AAV0I1B4</accession>
<evidence type="ECO:0000259" key="2">
    <source>
        <dbReference type="Pfam" id="PF01179"/>
    </source>
</evidence>
<comment type="cofactor">
    <cofactor evidence="1">
        <name>Cu cation</name>
        <dbReference type="ChEBI" id="CHEBI:23378"/>
    </cofactor>
    <text evidence="1">Contains 1 topaquinone per subunit.</text>
</comment>
<reference evidence="3" key="1">
    <citation type="submission" date="2022-08" db="EMBL/GenBank/DDBJ databases">
        <authorList>
            <person name="Gutierrez-Valencia J."/>
        </authorList>
    </citation>
    <scope>NUCLEOTIDE SEQUENCE</scope>
</reference>
<keyword evidence="1" id="KW-0560">Oxidoreductase</keyword>
<dbReference type="GO" id="GO:0008131">
    <property type="term" value="F:primary methylamine oxidase activity"/>
    <property type="evidence" value="ECO:0007669"/>
    <property type="project" value="InterPro"/>
</dbReference>
<comment type="PTM">
    <text evidence="1">Topaquinone (TPQ) is generated by copper-dependent autoxidation of a specific tyrosyl residue.</text>
</comment>
<comment type="caution">
    <text evidence="3">The sequence shown here is derived from an EMBL/GenBank/DDBJ whole genome shotgun (WGS) entry which is preliminary data.</text>
</comment>
<keyword evidence="1" id="KW-0479">Metal-binding</keyword>
<feature type="domain" description="Copper amine oxidase catalytic" evidence="2">
    <location>
        <begin position="70"/>
        <end position="98"/>
    </location>
</feature>
<dbReference type="InterPro" id="IPR000269">
    <property type="entry name" value="Cu_amine_oxidase"/>
</dbReference>
<dbReference type="Gene3D" id="2.70.98.20">
    <property type="entry name" value="Copper amine oxidase, catalytic domain"/>
    <property type="match status" value="1"/>
</dbReference>
<proteinExistence type="inferred from homology"/>
<keyword evidence="1" id="KW-0801">TPQ</keyword>
<dbReference type="Proteomes" id="UP001154282">
    <property type="component" value="Unassembled WGS sequence"/>
</dbReference>
<dbReference type="GO" id="GO:0005507">
    <property type="term" value="F:copper ion binding"/>
    <property type="evidence" value="ECO:0007669"/>
    <property type="project" value="InterPro"/>
</dbReference>
<dbReference type="EMBL" id="CAMGYJ010000003">
    <property type="protein sequence ID" value="CAI0390414.1"/>
    <property type="molecule type" value="Genomic_DNA"/>
</dbReference>
<evidence type="ECO:0000256" key="1">
    <source>
        <dbReference type="RuleBase" id="RU000672"/>
    </source>
</evidence>
<gene>
    <name evidence="3" type="ORF">LITE_LOCUS6719</name>
</gene>
<dbReference type="GO" id="GO:0048038">
    <property type="term" value="F:quinone binding"/>
    <property type="evidence" value="ECO:0007669"/>
    <property type="project" value="InterPro"/>
</dbReference>
<dbReference type="EC" id="1.4.3.-" evidence="1"/>
<dbReference type="SUPFAM" id="SSF49998">
    <property type="entry name" value="Amine oxidase catalytic domain"/>
    <property type="match status" value="1"/>
</dbReference>
<dbReference type="Pfam" id="PF01179">
    <property type="entry name" value="Cu_amine_oxid"/>
    <property type="match status" value="1"/>
</dbReference>
<dbReference type="InterPro" id="IPR036460">
    <property type="entry name" value="Cu_amine_oxidase_C_sf"/>
</dbReference>
<sequence>MISYSLLSFLTRRSFEMNVKVEEPGKDNVHNNAFYPEEELLRTESQAMRDCNPLSSARHWIVCVWSYTHPRLEDWPVMPVEHVGFMLMPHGFFNCSPAVDVPPSTGDCELKDAVTPTKPIQHPLIAKL</sequence>
<evidence type="ECO:0000313" key="3">
    <source>
        <dbReference type="EMBL" id="CAI0390414.1"/>
    </source>
</evidence>
<dbReference type="InterPro" id="IPR015798">
    <property type="entry name" value="Cu_amine_oxidase_C"/>
</dbReference>
<keyword evidence="4" id="KW-1185">Reference proteome</keyword>
<name>A0AAV0I1B4_9ROSI</name>
<organism evidence="3 4">
    <name type="scientific">Linum tenue</name>
    <dbReference type="NCBI Taxonomy" id="586396"/>
    <lineage>
        <taxon>Eukaryota</taxon>
        <taxon>Viridiplantae</taxon>
        <taxon>Streptophyta</taxon>
        <taxon>Embryophyta</taxon>
        <taxon>Tracheophyta</taxon>
        <taxon>Spermatophyta</taxon>
        <taxon>Magnoliopsida</taxon>
        <taxon>eudicotyledons</taxon>
        <taxon>Gunneridae</taxon>
        <taxon>Pentapetalae</taxon>
        <taxon>rosids</taxon>
        <taxon>fabids</taxon>
        <taxon>Malpighiales</taxon>
        <taxon>Linaceae</taxon>
        <taxon>Linum</taxon>
    </lineage>
</organism>
<dbReference type="PANTHER" id="PTHR10638">
    <property type="entry name" value="COPPER AMINE OXIDASE"/>
    <property type="match status" value="1"/>
</dbReference>
<dbReference type="AlphaFoldDB" id="A0AAV0I1B4"/>